<name>V4ANT2_LOTGI</name>
<dbReference type="Proteomes" id="UP000030746">
    <property type="component" value="Unassembled WGS sequence"/>
</dbReference>
<sequence>MADENGTSSRDDHLQIPDFKALVEELAEVKTEYEELKSHIVELEKKYERMLSVKSGGGDGEINISARLQLLTADLFNNSMFSDIVIMLQGGTQVKAHKLILAASGNDWGVEQFDTIDMLDLTDMRYEVCYAMIKWVYTDEFDFHHKINDDFLIELMQAASICKLDSLFIRCQKALLAVLNSENYDKILKSSEDLSADILYEQCLKFTGVPHNKTGTELLVQKLKQHIGEQQIDLIIPDNFTPTSAINYRIQSSDNKRLANEGNSITVYVSNSEELLNNVLSEDIAETYETLEETSEIPKSTSGTIDINSTETSENSHLNEMLYSSSLTSISASHNQKVETVDYGPECVDIGPEHGDIGPECVDIDPEHDDIGPEHVDNGPVTSSQHCSNTTNSEVTNKISLKQGEIPSENHYFELVEDSVEDIPSEKFDLGTNSMHLTSDGALLAFENHSNASLQETYVDQTEDSLHIHKDKDSVIIT</sequence>
<reference evidence="3 4" key="1">
    <citation type="journal article" date="2013" name="Nature">
        <title>Insights into bilaterian evolution from three spiralian genomes.</title>
        <authorList>
            <person name="Simakov O."/>
            <person name="Marletaz F."/>
            <person name="Cho S.J."/>
            <person name="Edsinger-Gonzales E."/>
            <person name="Havlak P."/>
            <person name="Hellsten U."/>
            <person name="Kuo D.H."/>
            <person name="Larsson T."/>
            <person name="Lv J."/>
            <person name="Arendt D."/>
            <person name="Savage R."/>
            <person name="Osoegawa K."/>
            <person name="de Jong P."/>
            <person name="Grimwood J."/>
            <person name="Chapman J.A."/>
            <person name="Shapiro H."/>
            <person name="Aerts A."/>
            <person name="Otillar R.P."/>
            <person name="Terry A.Y."/>
            <person name="Boore J.L."/>
            <person name="Grigoriev I.V."/>
            <person name="Lindberg D.R."/>
            <person name="Seaver E.C."/>
            <person name="Weisblat D.A."/>
            <person name="Putnam N.H."/>
            <person name="Rokhsar D.S."/>
        </authorList>
    </citation>
    <scope>NUCLEOTIDE SEQUENCE [LARGE SCALE GENOMIC DNA]</scope>
</reference>
<evidence type="ECO:0000313" key="4">
    <source>
        <dbReference type="Proteomes" id="UP000030746"/>
    </source>
</evidence>
<protein>
    <recommendedName>
        <fullName evidence="2">BTB domain-containing protein</fullName>
    </recommendedName>
</protein>
<dbReference type="OrthoDB" id="2306477at2759"/>
<gene>
    <name evidence="3" type="ORF">LOTGIDRAFT_159829</name>
</gene>
<dbReference type="Gene3D" id="3.30.710.10">
    <property type="entry name" value="Potassium Channel Kv1.1, Chain A"/>
    <property type="match status" value="1"/>
</dbReference>
<dbReference type="PANTHER" id="PTHR46672">
    <property type="entry name" value="OS08G0495500 PROTEIN-RELATED"/>
    <property type="match status" value="1"/>
</dbReference>
<feature type="non-terminal residue" evidence="3">
    <location>
        <position position="478"/>
    </location>
</feature>
<evidence type="ECO:0000256" key="1">
    <source>
        <dbReference type="SAM" id="Coils"/>
    </source>
</evidence>
<evidence type="ECO:0000313" key="3">
    <source>
        <dbReference type="EMBL" id="ESO96420.1"/>
    </source>
</evidence>
<evidence type="ECO:0000259" key="2">
    <source>
        <dbReference type="PROSITE" id="PS50097"/>
    </source>
</evidence>
<dbReference type="RefSeq" id="XP_009052785.1">
    <property type="nucleotide sequence ID" value="XM_009054537.1"/>
</dbReference>
<dbReference type="STRING" id="225164.V4ANT2"/>
<feature type="domain" description="BTB" evidence="2">
    <location>
        <begin position="82"/>
        <end position="145"/>
    </location>
</feature>
<feature type="coiled-coil region" evidence="1">
    <location>
        <begin position="19"/>
        <end position="53"/>
    </location>
</feature>
<dbReference type="GeneID" id="20238165"/>
<dbReference type="KEGG" id="lgi:LOTGIDRAFT_159829"/>
<dbReference type="SMART" id="SM00225">
    <property type="entry name" value="BTB"/>
    <property type="match status" value="1"/>
</dbReference>
<dbReference type="HOGENOM" id="CLU_571855_0_0_1"/>
<dbReference type="InterPro" id="IPR000210">
    <property type="entry name" value="BTB/POZ_dom"/>
</dbReference>
<dbReference type="EMBL" id="KB201459">
    <property type="protein sequence ID" value="ESO96420.1"/>
    <property type="molecule type" value="Genomic_DNA"/>
</dbReference>
<accession>V4ANT2</accession>
<dbReference type="PROSITE" id="PS50097">
    <property type="entry name" value="BTB"/>
    <property type="match status" value="1"/>
</dbReference>
<keyword evidence="4" id="KW-1185">Reference proteome</keyword>
<dbReference type="Pfam" id="PF00651">
    <property type="entry name" value="BTB"/>
    <property type="match status" value="1"/>
</dbReference>
<organism evidence="3 4">
    <name type="scientific">Lottia gigantea</name>
    <name type="common">Giant owl limpet</name>
    <dbReference type="NCBI Taxonomy" id="225164"/>
    <lineage>
        <taxon>Eukaryota</taxon>
        <taxon>Metazoa</taxon>
        <taxon>Spiralia</taxon>
        <taxon>Lophotrochozoa</taxon>
        <taxon>Mollusca</taxon>
        <taxon>Gastropoda</taxon>
        <taxon>Patellogastropoda</taxon>
        <taxon>Lottioidea</taxon>
        <taxon>Lottiidae</taxon>
        <taxon>Lottia</taxon>
    </lineage>
</organism>
<dbReference type="AlphaFoldDB" id="V4ANT2"/>
<dbReference type="CTD" id="20238165"/>
<keyword evidence="1" id="KW-0175">Coiled coil</keyword>
<proteinExistence type="predicted"/>
<dbReference type="InterPro" id="IPR044714">
    <property type="entry name" value="AtSIBP1-like"/>
</dbReference>
<dbReference type="SUPFAM" id="SSF54695">
    <property type="entry name" value="POZ domain"/>
    <property type="match status" value="1"/>
</dbReference>
<dbReference type="InterPro" id="IPR011333">
    <property type="entry name" value="SKP1/BTB/POZ_sf"/>
</dbReference>